<keyword evidence="2" id="KW-1185">Reference proteome</keyword>
<dbReference type="RefSeq" id="WP_131893556.1">
    <property type="nucleotide sequence ID" value="NZ_SMKZ01000009.1"/>
</dbReference>
<organism evidence="1 2">
    <name type="scientific">Jiangella asiatica</name>
    <dbReference type="NCBI Taxonomy" id="2530372"/>
    <lineage>
        <taxon>Bacteria</taxon>
        <taxon>Bacillati</taxon>
        <taxon>Actinomycetota</taxon>
        <taxon>Actinomycetes</taxon>
        <taxon>Jiangellales</taxon>
        <taxon>Jiangellaceae</taxon>
        <taxon>Jiangella</taxon>
    </lineage>
</organism>
<protein>
    <submittedName>
        <fullName evidence="1">Uncharacterized protein</fullName>
    </submittedName>
</protein>
<gene>
    <name evidence="1" type="ORF">E1269_09050</name>
</gene>
<dbReference type="EMBL" id="SMKZ01000009">
    <property type="protein sequence ID" value="TDE11892.1"/>
    <property type="molecule type" value="Genomic_DNA"/>
</dbReference>
<sequence length="142" mass="16133">MTIVAFLIAFVVLLVAAVAVWYARRTVDGESATTRVRRRMRVRGRAHFQLEHTSRHRYVLHNDGSASAYDVRLLHGDVVVEQGATHFREFPPGRSEEYLLFQPMQGPQDDIRIAWRTRRGAPETVVRLPLNTGIVPSEGQEA</sequence>
<name>A0A4R5DDI5_9ACTN</name>
<comment type="caution">
    <text evidence="1">The sequence shown here is derived from an EMBL/GenBank/DDBJ whole genome shotgun (WGS) entry which is preliminary data.</text>
</comment>
<dbReference type="OrthoDB" id="5195963at2"/>
<evidence type="ECO:0000313" key="2">
    <source>
        <dbReference type="Proteomes" id="UP000294739"/>
    </source>
</evidence>
<accession>A0A4R5DDI5</accession>
<proteinExistence type="predicted"/>
<dbReference type="AlphaFoldDB" id="A0A4R5DDI5"/>
<evidence type="ECO:0000313" key="1">
    <source>
        <dbReference type="EMBL" id="TDE11892.1"/>
    </source>
</evidence>
<dbReference type="Proteomes" id="UP000294739">
    <property type="component" value="Unassembled WGS sequence"/>
</dbReference>
<dbReference type="InParanoid" id="A0A4R5DDI5"/>
<reference evidence="1 2" key="1">
    <citation type="submission" date="2019-03" db="EMBL/GenBank/DDBJ databases">
        <title>Draft genome sequences of novel Actinobacteria.</title>
        <authorList>
            <person name="Sahin N."/>
            <person name="Ay H."/>
            <person name="Saygin H."/>
        </authorList>
    </citation>
    <scope>NUCLEOTIDE SEQUENCE [LARGE SCALE GENOMIC DNA]</scope>
    <source>
        <strain evidence="1 2">5K138</strain>
    </source>
</reference>